<dbReference type="Proteomes" id="UP000004568">
    <property type="component" value="Unassembled WGS sequence"/>
</dbReference>
<gene>
    <name evidence="2" type="ORF">HMPREF9957_0013</name>
</gene>
<dbReference type="InterPro" id="IPR018756">
    <property type="entry name" value="DUF2314"/>
</dbReference>
<proteinExistence type="predicted"/>
<organism evidence="2 3">
    <name type="scientific">Streptococcus mitis SK1080</name>
    <dbReference type="NCBI Taxonomy" id="1008453"/>
    <lineage>
        <taxon>Bacteria</taxon>
        <taxon>Bacillati</taxon>
        <taxon>Bacillota</taxon>
        <taxon>Bacilli</taxon>
        <taxon>Lactobacillales</taxon>
        <taxon>Streptococcaceae</taxon>
        <taxon>Streptococcus</taxon>
        <taxon>Streptococcus mitis group</taxon>
    </lineage>
</organism>
<dbReference type="OrthoDB" id="1846902at2"/>
<dbReference type="EMBL" id="AFQV01000008">
    <property type="protein sequence ID" value="EGP69965.1"/>
    <property type="molecule type" value="Genomic_DNA"/>
</dbReference>
<comment type="caution">
    <text evidence="2">The sequence shown here is derived from an EMBL/GenBank/DDBJ whole genome shotgun (WGS) entry which is preliminary data.</text>
</comment>
<feature type="non-terminal residue" evidence="2">
    <location>
        <position position="1"/>
    </location>
</feature>
<dbReference type="eggNOG" id="COG1047">
    <property type="taxonomic scope" value="Bacteria"/>
</dbReference>
<dbReference type="Pfam" id="PF10077">
    <property type="entry name" value="DUF2314"/>
    <property type="match status" value="1"/>
</dbReference>
<dbReference type="RefSeq" id="WP_000585338.1">
    <property type="nucleotide sequence ID" value="NZ_AFQV01000008.1"/>
</dbReference>
<evidence type="ECO:0000313" key="2">
    <source>
        <dbReference type="EMBL" id="EGP69965.1"/>
    </source>
</evidence>
<evidence type="ECO:0000259" key="1">
    <source>
        <dbReference type="Pfam" id="PF10077"/>
    </source>
</evidence>
<dbReference type="PATRIC" id="fig|1008453.3.peg.385"/>
<evidence type="ECO:0000313" key="3">
    <source>
        <dbReference type="Proteomes" id="UP000004568"/>
    </source>
</evidence>
<feature type="domain" description="DUF2314" evidence="1">
    <location>
        <begin position="25"/>
        <end position="128"/>
    </location>
</feature>
<reference evidence="2 3" key="1">
    <citation type="submission" date="2011-05" db="EMBL/GenBank/DDBJ databases">
        <authorList>
            <person name="Durkin A.S."/>
            <person name="Radune D."/>
            <person name="Hostetler J."/>
            <person name="Torralba M."/>
            <person name="Gillis M."/>
            <person name="Methe B."/>
            <person name="Sutton G."/>
            <person name="Nelson K.E."/>
        </authorList>
    </citation>
    <scope>NUCLEOTIDE SEQUENCE [LARGE SCALE GENOMIC DNA]</scope>
    <source>
        <strain evidence="2 3">SK1080</strain>
    </source>
</reference>
<name>F9HL26_STRMT</name>
<accession>F9HL26</accession>
<protein>
    <recommendedName>
        <fullName evidence="1">DUF2314 domain-containing protein</fullName>
    </recommendedName>
</protein>
<sequence>KFTEKFDNNPLMFLSTEETARMSDLARERFSYVERMLKKKQEGNEDITIIIKLGLETIDEEGNLDSTNLEHIWFEAISMEGDSFKAVLTQEPYHIPDLHEGDEGTYSINYVSNWMIYTEESVITPETVYMLDL</sequence>
<dbReference type="AlphaFoldDB" id="F9HL26"/>